<dbReference type="InterPro" id="IPR001932">
    <property type="entry name" value="PPM-type_phosphatase-like_dom"/>
</dbReference>
<evidence type="ECO:0000256" key="2">
    <source>
        <dbReference type="SAM" id="Coils"/>
    </source>
</evidence>
<feature type="coiled-coil region" evidence="2">
    <location>
        <begin position="169"/>
        <end position="206"/>
    </location>
</feature>
<dbReference type="Pfam" id="PF01590">
    <property type="entry name" value="GAF"/>
    <property type="match status" value="1"/>
</dbReference>
<dbReference type="SUPFAM" id="SSF55781">
    <property type="entry name" value="GAF domain-like"/>
    <property type="match status" value="1"/>
</dbReference>
<dbReference type="GO" id="GO:0016791">
    <property type="term" value="F:phosphatase activity"/>
    <property type="evidence" value="ECO:0007669"/>
    <property type="project" value="TreeGrafter"/>
</dbReference>
<feature type="domain" description="GAF" evidence="3">
    <location>
        <begin position="31"/>
        <end position="170"/>
    </location>
</feature>
<keyword evidence="1" id="KW-0378">Hydrolase</keyword>
<dbReference type="PANTHER" id="PTHR43156:SF9">
    <property type="entry name" value="HAMP DOMAIN-CONTAINING PROTEIN"/>
    <property type="match status" value="1"/>
</dbReference>
<evidence type="ECO:0000259" key="4">
    <source>
        <dbReference type="SMART" id="SM00331"/>
    </source>
</evidence>
<evidence type="ECO:0008006" key="7">
    <source>
        <dbReference type="Google" id="ProtNLM"/>
    </source>
</evidence>
<dbReference type="SUPFAM" id="SSF81606">
    <property type="entry name" value="PP2C-like"/>
    <property type="match status" value="1"/>
</dbReference>
<dbReference type="InterPro" id="IPR052016">
    <property type="entry name" value="Bact_Sigma-Reg"/>
</dbReference>
<dbReference type="SMART" id="SM00331">
    <property type="entry name" value="PP2C_SIG"/>
    <property type="match status" value="1"/>
</dbReference>
<comment type="caution">
    <text evidence="5">The sequence shown here is derived from an EMBL/GenBank/DDBJ whole genome shotgun (WGS) entry which is preliminary data.</text>
</comment>
<dbReference type="Gene3D" id="3.60.40.10">
    <property type="entry name" value="PPM-type phosphatase domain"/>
    <property type="match status" value="1"/>
</dbReference>
<dbReference type="InterPro" id="IPR029016">
    <property type="entry name" value="GAF-like_dom_sf"/>
</dbReference>
<dbReference type="Pfam" id="PF07228">
    <property type="entry name" value="SpoIIE"/>
    <property type="match status" value="1"/>
</dbReference>
<protein>
    <recommendedName>
        <fullName evidence="7">PPM-type phosphatase domain-containing protein</fullName>
    </recommendedName>
</protein>
<organism evidence="5 6">
    <name type="scientific">SAR324 cluster bacterium</name>
    <dbReference type="NCBI Taxonomy" id="2024889"/>
    <lineage>
        <taxon>Bacteria</taxon>
        <taxon>Deltaproteobacteria</taxon>
        <taxon>SAR324 cluster</taxon>
    </lineage>
</organism>
<dbReference type="InterPro" id="IPR036457">
    <property type="entry name" value="PPM-type-like_dom_sf"/>
</dbReference>
<proteinExistence type="predicted"/>
<dbReference type="InterPro" id="IPR003018">
    <property type="entry name" value="GAF"/>
</dbReference>
<keyword evidence="2" id="KW-0175">Coiled coil</keyword>
<dbReference type="Gene3D" id="3.30.450.40">
    <property type="match status" value="1"/>
</dbReference>
<dbReference type="Proteomes" id="UP000226525">
    <property type="component" value="Unassembled WGS sequence"/>
</dbReference>
<dbReference type="AlphaFoldDB" id="A0A2D6YK64"/>
<evidence type="ECO:0000259" key="3">
    <source>
        <dbReference type="SMART" id="SM00065"/>
    </source>
</evidence>
<dbReference type="PANTHER" id="PTHR43156">
    <property type="entry name" value="STAGE II SPORULATION PROTEIN E-RELATED"/>
    <property type="match status" value="1"/>
</dbReference>
<evidence type="ECO:0000256" key="1">
    <source>
        <dbReference type="ARBA" id="ARBA00022801"/>
    </source>
</evidence>
<gene>
    <name evidence="5" type="ORF">CMN54_08905</name>
</gene>
<evidence type="ECO:0000313" key="5">
    <source>
        <dbReference type="EMBL" id="MAH63544.1"/>
    </source>
</evidence>
<accession>A0A2D6YK64</accession>
<sequence length="456" mass="50504">MESELDQVALLKQQEIKRLESISNLGNLDKLRKSEIKVVPELIKNLLSVEAAGISILDETKQHFLAEAGLNKTETPRAGSICNLTMSLPDSLIIEDWEKDERNDGTENHLEIQRRFYAGVPLINPEGLAIGTLFGISSAPQTSPDSEQMELLSGLAKMVTEKILALAEVQQLSKQIARLNLKAKLSNNLTKEVARQRQLVEEAREEIHKSIRSASRIQNALLPKKIPSDLDVSIFWKPLNIVGGDIYILEDLGDAVVIAVLDCTGHGVPGALLSTITSAAFDRAMNDPAVKTAGQYLTTVHQLIKNILNQHNKAESTSDEGFDGSICIYHRDQKELSFASARNSMLMISGNGQVEELKGDRKSVGSVRVPLNYAFKTSQIPVQDQIFVMYTDGITDVMNEGENPKLFGKHQLTKSLQIWSDHSPQKVANNISIAIENYRGTEPLKDDQTMLIFRVK</sequence>
<dbReference type="SMART" id="SM00065">
    <property type="entry name" value="GAF"/>
    <property type="match status" value="1"/>
</dbReference>
<name>A0A2D6YK64_9DELT</name>
<reference evidence="6" key="1">
    <citation type="submission" date="2017-09" db="EMBL/GenBank/DDBJ databases">
        <title>The Reconstruction of 2,631 Draft Metagenome-Assembled Genomes from the Global Oceans.</title>
        <authorList>
            <person name="Tully B.J."/>
            <person name="Graham E.D."/>
            <person name="Heidelberg J.F."/>
        </authorList>
    </citation>
    <scope>NUCLEOTIDE SEQUENCE [LARGE SCALE GENOMIC DNA]</scope>
</reference>
<dbReference type="EMBL" id="NZEX01000098">
    <property type="protein sequence ID" value="MAH63544.1"/>
    <property type="molecule type" value="Genomic_DNA"/>
</dbReference>
<evidence type="ECO:0000313" key="6">
    <source>
        <dbReference type="Proteomes" id="UP000226525"/>
    </source>
</evidence>
<feature type="domain" description="PPM-type phosphatase" evidence="4">
    <location>
        <begin position="227"/>
        <end position="455"/>
    </location>
</feature>